<reference evidence="1 2" key="1">
    <citation type="submission" date="2016-10" db="EMBL/GenBank/DDBJ databases">
        <authorList>
            <person name="Varghese N."/>
            <person name="Submissions S."/>
        </authorList>
    </citation>
    <scope>NUCLEOTIDE SEQUENCE [LARGE SCALE GENOMIC DNA]</scope>
    <source>
        <strain evidence="1 2">LMG 21974</strain>
    </source>
</reference>
<dbReference type="RefSeq" id="WP_233432188.1">
    <property type="nucleotide sequence ID" value="NZ_FOEV01000009.1"/>
</dbReference>
<gene>
    <name evidence="1" type="ORF">SAMN05216409_109101</name>
</gene>
<comment type="caution">
    <text evidence="1">The sequence shown here is derived from an EMBL/GenBank/DDBJ whole genome shotgun (WGS) entry which is preliminary data.</text>
</comment>
<sequence length="190" mass="21658">MKIILMRYGQPTLKPCPGKVSPSDMHRWISDYNLSEVMDDPAPPTTRELTAQAKHIISSTMPRALTSLDRLGLKPFQTNTLFSEAELPFLHWPGPRLSPLTWAFVFRMLWLCGYSHGAESFSEARERAQRAAQRLISLAEEGTLLLLGHGIMNRLIARQLLVHGWKSETRHGNKYWSASFYILPARTLQD</sequence>
<dbReference type="AlphaFoldDB" id="A0A9X8MEA8"/>
<proteinExistence type="predicted"/>
<evidence type="ECO:0000313" key="2">
    <source>
        <dbReference type="Proteomes" id="UP000183210"/>
    </source>
</evidence>
<dbReference type="EMBL" id="FOEV01000009">
    <property type="protein sequence ID" value="SEQ84835.1"/>
    <property type="molecule type" value="Genomic_DNA"/>
</dbReference>
<dbReference type="SUPFAM" id="SSF53254">
    <property type="entry name" value="Phosphoglycerate mutase-like"/>
    <property type="match status" value="1"/>
</dbReference>
<dbReference type="InterPro" id="IPR013078">
    <property type="entry name" value="His_Pase_superF_clade-1"/>
</dbReference>
<dbReference type="Pfam" id="PF00300">
    <property type="entry name" value="His_Phos_1"/>
    <property type="match status" value="1"/>
</dbReference>
<dbReference type="Gene3D" id="3.40.50.1240">
    <property type="entry name" value="Phosphoglycerate mutase-like"/>
    <property type="match status" value="1"/>
</dbReference>
<accession>A0A9X8MEA8</accession>
<dbReference type="Proteomes" id="UP000183210">
    <property type="component" value="Unassembled WGS sequence"/>
</dbReference>
<protein>
    <submittedName>
        <fullName evidence="1">Broad specificity phosphatase PhoE</fullName>
    </submittedName>
</protein>
<evidence type="ECO:0000313" key="1">
    <source>
        <dbReference type="EMBL" id="SEQ84835.1"/>
    </source>
</evidence>
<organism evidence="1 2">
    <name type="scientific">Pseudomonas lutea</name>
    <dbReference type="NCBI Taxonomy" id="243924"/>
    <lineage>
        <taxon>Bacteria</taxon>
        <taxon>Pseudomonadati</taxon>
        <taxon>Pseudomonadota</taxon>
        <taxon>Gammaproteobacteria</taxon>
        <taxon>Pseudomonadales</taxon>
        <taxon>Pseudomonadaceae</taxon>
        <taxon>Pseudomonas</taxon>
    </lineage>
</organism>
<dbReference type="InterPro" id="IPR029033">
    <property type="entry name" value="His_PPase_superfam"/>
</dbReference>
<name>A0A9X8MEA8_9PSED</name>
<dbReference type="GeneID" id="300266783"/>